<evidence type="ECO:0000313" key="2">
    <source>
        <dbReference type="Proteomes" id="UP000712600"/>
    </source>
</evidence>
<accession>A0A8S9N277</accession>
<dbReference type="EMBL" id="QGKX02002183">
    <property type="protein sequence ID" value="KAF3487497.1"/>
    <property type="molecule type" value="Genomic_DNA"/>
</dbReference>
<proteinExistence type="predicted"/>
<gene>
    <name evidence="1" type="ORF">F2Q69_00053849</name>
</gene>
<reference evidence="1" key="1">
    <citation type="submission" date="2019-12" db="EMBL/GenBank/DDBJ databases">
        <title>Genome sequencing and annotation of Brassica cretica.</title>
        <authorList>
            <person name="Studholme D.J."/>
            <person name="Sarris P."/>
        </authorList>
    </citation>
    <scope>NUCLEOTIDE SEQUENCE</scope>
    <source>
        <strain evidence="1">PFS-109/04</strain>
        <tissue evidence="1">Leaf</tissue>
    </source>
</reference>
<comment type="caution">
    <text evidence="1">The sequence shown here is derived from an EMBL/GenBank/DDBJ whole genome shotgun (WGS) entry which is preliminary data.</text>
</comment>
<evidence type="ECO:0000313" key="1">
    <source>
        <dbReference type="EMBL" id="KAF3487497.1"/>
    </source>
</evidence>
<dbReference type="Proteomes" id="UP000712600">
    <property type="component" value="Unassembled WGS sequence"/>
</dbReference>
<organism evidence="1 2">
    <name type="scientific">Brassica cretica</name>
    <name type="common">Mustard</name>
    <dbReference type="NCBI Taxonomy" id="69181"/>
    <lineage>
        <taxon>Eukaryota</taxon>
        <taxon>Viridiplantae</taxon>
        <taxon>Streptophyta</taxon>
        <taxon>Embryophyta</taxon>
        <taxon>Tracheophyta</taxon>
        <taxon>Spermatophyta</taxon>
        <taxon>Magnoliopsida</taxon>
        <taxon>eudicotyledons</taxon>
        <taxon>Gunneridae</taxon>
        <taxon>Pentapetalae</taxon>
        <taxon>rosids</taxon>
        <taxon>malvids</taxon>
        <taxon>Brassicales</taxon>
        <taxon>Brassicaceae</taxon>
        <taxon>Brassiceae</taxon>
        <taxon>Brassica</taxon>
    </lineage>
</organism>
<name>A0A8S9N277_BRACR</name>
<protein>
    <submittedName>
        <fullName evidence="1">Uncharacterized protein</fullName>
    </submittedName>
</protein>
<sequence>MLFAATAQVYGGRIHESVESIEMISGYEIKVSLKFSKGARISYYHCRVQGVFALDFYGIVRRFSEGFHDVLGFNLPGISVASGVLIYREGCCRRVEGNRLMRVRLCVIMRVYSWVEVQRTRSYKAAIFRGNAVWFSNQIWHMRGNKWVYMVSRLQTVQNDAQDKVFILVVAKEIFRKFGVYGLLKLDKD</sequence>
<dbReference type="AlphaFoldDB" id="A0A8S9N277"/>